<reference evidence="3 4" key="1">
    <citation type="submission" date="2018-08" db="EMBL/GenBank/DDBJ databases">
        <title>Genomic investigation of the strawberry pathogen Phytophthora fragariae indicates pathogenicity is determined by transcriptional variation in three key races.</title>
        <authorList>
            <person name="Adams T.M."/>
            <person name="Armitage A.D."/>
            <person name="Sobczyk M.K."/>
            <person name="Bates H.J."/>
            <person name="Dunwell J.M."/>
            <person name="Nellist C.F."/>
            <person name="Harrison R.J."/>
        </authorList>
    </citation>
    <scope>NUCLEOTIDE SEQUENCE [LARGE SCALE GENOMIC DNA]</scope>
    <source>
        <strain evidence="3 4">BC-1</strain>
    </source>
</reference>
<dbReference type="GO" id="GO:0006457">
    <property type="term" value="P:protein folding"/>
    <property type="evidence" value="ECO:0007669"/>
    <property type="project" value="TreeGrafter"/>
</dbReference>
<evidence type="ECO:0000313" key="3">
    <source>
        <dbReference type="EMBL" id="KAE9187420.1"/>
    </source>
</evidence>
<keyword evidence="1" id="KW-0413">Isomerase</keyword>
<dbReference type="EC" id="5.2.1.8" evidence="1"/>
<comment type="catalytic activity">
    <reaction evidence="1">
        <text>[protein]-peptidylproline (omega=180) = [protein]-peptidylproline (omega=0)</text>
        <dbReference type="Rhea" id="RHEA:16237"/>
        <dbReference type="Rhea" id="RHEA-COMP:10747"/>
        <dbReference type="Rhea" id="RHEA-COMP:10748"/>
        <dbReference type="ChEBI" id="CHEBI:83833"/>
        <dbReference type="ChEBI" id="CHEBI:83834"/>
        <dbReference type="EC" id="5.2.1.8"/>
    </reaction>
</comment>
<dbReference type="GO" id="GO:0016018">
    <property type="term" value="F:cyclosporin A binding"/>
    <property type="evidence" value="ECO:0007669"/>
    <property type="project" value="TreeGrafter"/>
</dbReference>
<dbReference type="InterPro" id="IPR029000">
    <property type="entry name" value="Cyclophilin-like_dom_sf"/>
</dbReference>
<keyword evidence="1" id="KW-0697">Rotamase</keyword>
<dbReference type="EMBL" id="QXGD01002531">
    <property type="protein sequence ID" value="KAE9187420.1"/>
    <property type="molecule type" value="Genomic_DNA"/>
</dbReference>
<comment type="similarity">
    <text evidence="1">Belongs to the cyclophilin-type PPIase family.</text>
</comment>
<dbReference type="PANTHER" id="PTHR11071:SF561">
    <property type="entry name" value="PEPTIDYL-PROLYL CIS-TRANS ISOMERASE D-RELATED"/>
    <property type="match status" value="1"/>
</dbReference>
<dbReference type="InterPro" id="IPR002130">
    <property type="entry name" value="Cyclophilin-type_PPIase_dom"/>
</dbReference>
<protein>
    <recommendedName>
        <fullName evidence="1">Peptidyl-prolyl cis-trans isomerase</fullName>
        <shortName evidence="1">PPIase</shortName>
        <ecNumber evidence="1">5.2.1.8</ecNumber>
    </recommendedName>
</protein>
<comment type="caution">
    <text evidence="3">The sequence shown here is derived from an EMBL/GenBank/DDBJ whole genome shotgun (WGS) entry which is preliminary data.</text>
</comment>
<accession>A0A6A3WTH1</accession>
<feature type="domain" description="PPIase cyclophilin-type" evidence="2">
    <location>
        <begin position="18"/>
        <end position="144"/>
    </location>
</feature>
<dbReference type="GO" id="GO:0005737">
    <property type="term" value="C:cytoplasm"/>
    <property type="evidence" value="ECO:0007669"/>
    <property type="project" value="TreeGrafter"/>
</dbReference>
<organism evidence="3 4">
    <name type="scientific">Phytophthora fragariae</name>
    <dbReference type="NCBI Taxonomy" id="53985"/>
    <lineage>
        <taxon>Eukaryota</taxon>
        <taxon>Sar</taxon>
        <taxon>Stramenopiles</taxon>
        <taxon>Oomycota</taxon>
        <taxon>Peronosporomycetes</taxon>
        <taxon>Peronosporales</taxon>
        <taxon>Peronosporaceae</taxon>
        <taxon>Phytophthora</taxon>
    </lineage>
</organism>
<evidence type="ECO:0000256" key="1">
    <source>
        <dbReference type="RuleBase" id="RU363019"/>
    </source>
</evidence>
<comment type="function">
    <text evidence="1">PPIases accelerate the folding of proteins. It catalyzes the cis-trans isomerization of proline imidic peptide bonds in oligopeptides.</text>
</comment>
<dbReference type="Pfam" id="PF00160">
    <property type="entry name" value="Pro_isomerase"/>
    <property type="match status" value="1"/>
</dbReference>
<dbReference type="Proteomes" id="UP000440367">
    <property type="component" value="Unassembled WGS sequence"/>
</dbReference>
<dbReference type="Gene3D" id="2.40.100.10">
    <property type="entry name" value="Cyclophilin-like"/>
    <property type="match status" value="1"/>
</dbReference>
<dbReference type="PANTHER" id="PTHR11071">
    <property type="entry name" value="PEPTIDYL-PROLYL CIS-TRANS ISOMERASE"/>
    <property type="match status" value="1"/>
</dbReference>
<dbReference type="PRINTS" id="PR00153">
    <property type="entry name" value="CSAPPISMRASE"/>
</dbReference>
<evidence type="ECO:0000313" key="4">
    <source>
        <dbReference type="Proteomes" id="UP000440367"/>
    </source>
</evidence>
<evidence type="ECO:0000259" key="2">
    <source>
        <dbReference type="PROSITE" id="PS50072"/>
    </source>
</evidence>
<dbReference type="SUPFAM" id="SSF50891">
    <property type="entry name" value="Cyclophilin-like"/>
    <property type="match status" value="1"/>
</dbReference>
<dbReference type="GO" id="GO:0003755">
    <property type="term" value="F:peptidyl-prolyl cis-trans isomerase activity"/>
    <property type="evidence" value="ECO:0007669"/>
    <property type="project" value="UniProtKB-UniRule"/>
</dbReference>
<sequence>MSASRVSQVVERCEMTPPKRAAEFYQAAGNYHKALKLLLTCRAAVVRAIGVVGEARNDMLTHTLIDNIMVEQDDIPKAPHHIFRLRWATTSSLAKFPNENFWRKYTDAGLLSIDNAGSGTNGSQFIITTVSTSHLDGKHVVFARSWRASRTLQFGDTGSSKLSYKHFNPAHWFSFVKEEDKLVSAMGLPLFSFSFTLKRFVGLLQAPLAPFFFQFLLQAVGAADFLSFGVALAI</sequence>
<proteinExistence type="inferred from homology"/>
<dbReference type="AlphaFoldDB" id="A0A6A3WTH1"/>
<name>A0A6A3WTH1_9STRA</name>
<gene>
    <name evidence="3" type="ORF">PF002_g25600</name>
</gene>
<dbReference type="PROSITE" id="PS50072">
    <property type="entry name" value="CSA_PPIASE_2"/>
    <property type="match status" value="1"/>
</dbReference>